<feature type="transmembrane region" description="Helical" evidence="8">
    <location>
        <begin position="61"/>
        <end position="83"/>
    </location>
</feature>
<evidence type="ECO:0000256" key="4">
    <source>
        <dbReference type="ARBA" id="ARBA00022692"/>
    </source>
</evidence>
<keyword evidence="4 8" id="KW-0812">Transmembrane</keyword>
<dbReference type="GO" id="GO:0016020">
    <property type="term" value="C:membrane"/>
    <property type="evidence" value="ECO:0007669"/>
    <property type="project" value="UniProtKB-SubCell"/>
</dbReference>
<keyword evidence="3" id="KW-0813">Transport</keyword>
<dbReference type="InterPro" id="IPR040359">
    <property type="entry name" value="GDU"/>
</dbReference>
<evidence type="ECO:0000256" key="2">
    <source>
        <dbReference type="ARBA" id="ARBA00009977"/>
    </source>
</evidence>
<evidence type="ECO:0000256" key="7">
    <source>
        <dbReference type="ARBA" id="ARBA00023136"/>
    </source>
</evidence>
<dbReference type="OrthoDB" id="1930784at2759"/>
<dbReference type="PANTHER" id="PTHR33228:SF77">
    <property type="entry name" value="PROTEIN GLUTAMINE DUMPER 2"/>
    <property type="match status" value="1"/>
</dbReference>
<dbReference type="OMA" id="ILACANW"/>
<evidence type="ECO:0000313" key="9">
    <source>
        <dbReference type="EMBL" id="KMZ75678.1"/>
    </source>
</evidence>
<dbReference type="AlphaFoldDB" id="A0A0K9Q340"/>
<dbReference type="Proteomes" id="UP000036987">
    <property type="component" value="Unassembled WGS sequence"/>
</dbReference>
<keyword evidence="10" id="KW-1185">Reference proteome</keyword>
<accession>A0A0K9Q340</accession>
<evidence type="ECO:0000256" key="8">
    <source>
        <dbReference type="SAM" id="Phobius"/>
    </source>
</evidence>
<comment type="similarity">
    <text evidence="2">Belongs to the GLUTAMINE DUMPER 1 (TC 9.B.60) family.</text>
</comment>
<organism evidence="9 10">
    <name type="scientific">Zostera marina</name>
    <name type="common">Eelgrass</name>
    <dbReference type="NCBI Taxonomy" id="29655"/>
    <lineage>
        <taxon>Eukaryota</taxon>
        <taxon>Viridiplantae</taxon>
        <taxon>Streptophyta</taxon>
        <taxon>Embryophyta</taxon>
        <taxon>Tracheophyta</taxon>
        <taxon>Spermatophyta</taxon>
        <taxon>Magnoliopsida</taxon>
        <taxon>Liliopsida</taxon>
        <taxon>Zosteraceae</taxon>
        <taxon>Zostera</taxon>
    </lineage>
</organism>
<keyword evidence="6 8" id="KW-1133">Transmembrane helix</keyword>
<keyword evidence="5" id="KW-0029">Amino-acid transport</keyword>
<evidence type="ECO:0000313" key="10">
    <source>
        <dbReference type="Proteomes" id="UP000036987"/>
    </source>
</evidence>
<keyword evidence="7 8" id="KW-0472">Membrane</keyword>
<sequence length="155" mass="16742">MDVKTKFLEGLNYKIQYINVTFFYSHKPQVHNNNTTQTPSSVISMGGFPDEIQADHSPVPYFLGGLAAMLGLIALALVILACANWKLSEEDSAGDGGGNNDLEMNHSTDEFEQKKIHVVIMAGEHTPTFLATSVAAKDGSGDVGALEDPDQTHFS</sequence>
<proteinExistence type="inferred from homology"/>
<protein>
    <submittedName>
        <fullName evidence="9">Protein GLUTAMINE DUMPER 4</fullName>
    </submittedName>
</protein>
<comment type="caution">
    <text evidence="9">The sequence shown here is derived from an EMBL/GenBank/DDBJ whole genome shotgun (WGS) entry which is preliminary data.</text>
</comment>
<evidence type="ECO:0000256" key="6">
    <source>
        <dbReference type="ARBA" id="ARBA00022989"/>
    </source>
</evidence>
<dbReference type="GO" id="GO:0080143">
    <property type="term" value="P:regulation of amino acid export"/>
    <property type="evidence" value="ECO:0007669"/>
    <property type="project" value="InterPro"/>
</dbReference>
<evidence type="ECO:0000256" key="1">
    <source>
        <dbReference type="ARBA" id="ARBA00004167"/>
    </source>
</evidence>
<reference evidence="10" key="1">
    <citation type="journal article" date="2016" name="Nature">
        <title>The genome of the seagrass Zostera marina reveals angiosperm adaptation to the sea.</title>
        <authorList>
            <person name="Olsen J.L."/>
            <person name="Rouze P."/>
            <person name="Verhelst B."/>
            <person name="Lin Y.-C."/>
            <person name="Bayer T."/>
            <person name="Collen J."/>
            <person name="Dattolo E."/>
            <person name="De Paoli E."/>
            <person name="Dittami S."/>
            <person name="Maumus F."/>
            <person name="Michel G."/>
            <person name="Kersting A."/>
            <person name="Lauritano C."/>
            <person name="Lohaus R."/>
            <person name="Toepel M."/>
            <person name="Tonon T."/>
            <person name="Vanneste K."/>
            <person name="Amirebrahimi M."/>
            <person name="Brakel J."/>
            <person name="Bostroem C."/>
            <person name="Chovatia M."/>
            <person name="Grimwood J."/>
            <person name="Jenkins J.W."/>
            <person name="Jueterbock A."/>
            <person name="Mraz A."/>
            <person name="Stam W.T."/>
            <person name="Tice H."/>
            <person name="Bornberg-Bauer E."/>
            <person name="Green P.J."/>
            <person name="Pearson G.A."/>
            <person name="Procaccini G."/>
            <person name="Duarte C.M."/>
            <person name="Schmutz J."/>
            <person name="Reusch T.B.H."/>
            <person name="Van de Peer Y."/>
        </authorList>
    </citation>
    <scope>NUCLEOTIDE SEQUENCE [LARGE SCALE GENOMIC DNA]</scope>
    <source>
        <strain evidence="10">cv. Finnish</strain>
    </source>
</reference>
<name>A0A0K9Q340_ZOSMR</name>
<comment type="subcellular location">
    <subcellularLocation>
        <location evidence="1">Membrane</location>
        <topology evidence="1">Single-pass membrane protein</topology>
    </subcellularLocation>
</comment>
<evidence type="ECO:0000256" key="5">
    <source>
        <dbReference type="ARBA" id="ARBA00022970"/>
    </source>
</evidence>
<dbReference type="GO" id="GO:0006865">
    <property type="term" value="P:amino acid transport"/>
    <property type="evidence" value="ECO:0007669"/>
    <property type="project" value="UniProtKB-KW"/>
</dbReference>
<evidence type="ECO:0000256" key="3">
    <source>
        <dbReference type="ARBA" id="ARBA00022448"/>
    </source>
</evidence>
<dbReference type="PANTHER" id="PTHR33228">
    <property type="entry name" value="PROTEIN GLUTAMINE DUMPER 4-RELATED"/>
    <property type="match status" value="1"/>
</dbReference>
<dbReference type="EMBL" id="LFYR01000129">
    <property type="protein sequence ID" value="KMZ75678.1"/>
    <property type="molecule type" value="Genomic_DNA"/>
</dbReference>
<gene>
    <name evidence="9" type="ORF">ZOSMA_111G00290</name>
</gene>